<dbReference type="InterPro" id="IPR053140">
    <property type="entry name" value="GDSL_Rv0518-like"/>
</dbReference>
<keyword evidence="3" id="KW-0378">Hydrolase</keyword>
<dbReference type="Proteomes" id="UP001332243">
    <property type="component" value="Unassembled WGS sequence"/>
</dbReference>
<protein>
    <submittedName>
        <fullName evidence="3">SGNH/GDSL hydrolase family protein</fullName>
    </submittedName>
</protein>
<evidence type="ECO:0000256" key="1">
    <source>
        <dbReference type="SAM" id="MobiDB-lite"/>
    </source>
</evidence>
<name>A0ABU7RR30_9ACTN</name>
<dbReference type="EMBL" id="JAZGQK010000007">
    <property type="protein sequence ID" value="MEE6258890.1"/>
    <property type="molecule type" value="Genomic_DNA"/>
</dbReference>
<evidence type="ECO:0000313" key="3">
    <source>
        <dbReference type="EMBL" id="MEE6258890.1"/>
    </source>
</evidence>
<keyword evidence="4" id="KW-1185">Reference proteome</keyword>
<evidence type="ECO:0000313" key="4">
    <source>
        <dbReference type="Proteomes" id="UP001332243"/>
    </source>
</evidence>
<dbReference type="CDD" id="cd01830">
    <property type="entry name" value="XynE_like"/>
    <property type="match status" value="1"/>
</dbReference>
<proteinExistence type="predicted"/>
<evidence type="ECO:0000259" key="2">
    <source>
        <dbReference type="Pfam" id="PF13472"/>
    </source>
</evidence>
<dbReference type="PANTHER" id="PTHR43784:SF2">
    <property type="entry name" value="GDSL-LIKE LIPASE_ACYLHYDROLASE, PUTATIVE (AFU_ORTHOLOGUE AFUA_2G00820)-RELATED"/>
    <property type="match status" value="1"/>
</dbReference>
<feature type="domain" description="SGNH hydrolase-type esterase" evidence="2">
    <location>
        <begin position="203"/>
        <end position="394"/>
    </location>
</feature>
<gene>
    <name evidence="3" type="ORF">V1633_10350</name>
</gene>
<accession>A0ABU7RR30</accession>
<sequence>MNDVTSPGPGATTAASRWVASWAAMPQLTEPANLPPLPFTGEHLVMTDSTLRQTVRVSVGGQRLRLRLANTFGRVPLSVAAVAVALPAGGRAGVSGTEPGTTRPATFGGRRSATVPAGAQLVSDPIDLPLPARSNLTVTLYLAQGHPSTEVTSHPGSRTTSHLLHGYHVEQTGLPGATPVEHWYFLGGLEVPASSATAAVVMLGDSLTDGRGSTTDGNDRWPDQLLDRLQAYDTDLAVLNQGAGGNRVLNDGLGPNALARLDRDVLAQSGVRWLVVFEGVNDIGTASATEAAQKAVTDDLICAYDQIVTRAHAQGIRVYGATLAPFGGHLDYDDPAGFREASRQAVNGWIRTSGRFDEVLDFDLAVRDPEHPRRLLAAVDTGDHLHLNPTGYRLLAEAVPVDLFRR</sequence>
<dbReference type="PANTHER" id="PTHR43784">
    <property type="entry name" value="GDSL-LIKE LIPASE/ACYLHYDROLASE, PUTATIVE (AFU_ORTHOLOGUE AFUA_2G00820)-RELATED"/>
    <property type="match status" value="1"/>
</dbReference>
<dbReference type="SUPFAM" id="SSF52266">
    <property type="entry name" value="SGNH hydrolase"/>
    <property type="match status" value="1"/>
</dbReference>
<organism evidence="3 4">
    <name type="scientific">Plantactinospora sonchi</name>
    <dbReference type="NCBI Taxonomy" id="1544735"/>
    <lineage>
        <taxon>Bacteria</taxon>
        <taxon>Bacillati</taxon>
        <taxon>Actinomycetota</taxon>
        <taxon>Actinomycetes</taxon>
        <taxon>Micromonosporales</taxon>
        <taxon>Micromonosporaceae</taxon>
        <taxon>Plantactinospora</taxon>
    </lineage>
</organism>
<dbReference type="InterPro" id="IPR036514">
    <property type="entry name" value="SGNH_hydro_sf"/>
</dbReference>
<dbReference type="InterPro" id="IPR013830">
    <property type="entry name" value="SGNH_hydro"/>
</dbReference>
<dbReference type="RefSeq" id="WP_331214012.1">
    <property type="nucleotide sequence ID" value="NZ_JAZGQK010000007.1"/>
</dbReference>
<dbReference type="GO" id="GO:0016787">
    <property type="term" value="F:hydrolase activity"/>
    <property type="evidence" value="ECO:0007669"/>
    <property type="project" value="UniProtKB-KW"/>
</dbReference>
<feature type="region of interest" description="Disordered" evidence="1">
    <location>
        <begin position="90"/>
        <end position="111"/>
    </location>
</feature>
<comment type="caution">
    <text evidence="3">The sequence shown here is derived from an EMBL/GenBank/DDBJ whole genome shotgun (WGS) entry which is preliminary data.</text>
</comment>
<reference evidence="3 4" key="1">
    <citation type="submission" date="2024-01" db="EMBL/GenBank/DDBJ databases">
        <title>Genome insights into Plantactinospora sonchi sp. nov.</title>
        <authorList>
            <person name="Wang L."/>
        </authorList>
    </citation>
    <scope>NUCLEOTIDE SEQUENCE [LARGE SCALE GENOMIC DNA]</scope>
    <source>
        <strain evidence="3 4">NEAU-QY2</strain>
    </source>
</reference>
<dbReference type="Gene3D" id="3.40.50.1110">
    <property type="entry name" value="SGNH hydrolase"/>
    <property type="match status" value="1"/>
</dbReference>
<dbReference type="Pfam" id="PF13472">
    <property type="entry name" value="Lipase_GDSL_2"/>
    <property type="match status" value="1"/>
</dbReference>